<accession>A0A972K2A6</accession>
<feature type="transmembrane region" description="Helical" evidence="1">
    <location>
        <begin position="99"/>
        <end position="118"/>
    </location>
</feature>
<dbReference type="EMBL" id="WHOD01000119">
    <property type="protein sequence ID" value="NOU97539.1"/>
    <property type="molecule type" value="Genomic_DNA"/>
</dbReference>
<organism evidence="3 4">
    <name type="scientific">Paenibacillus foliorum</name>
    <dbReference type="NCBI Taxonomy" id="2654974"/>
    <lineage>
        <taxon>Bacteria</taxon>
        <taxon>Bacillati</taxon>
        <taxon>Bacillota</taxon>
        <taxon>Bacilli</taxon>
        <taxon>Bacillales</taxon>
        <taxon>Paenibacillaceae</taxon>
        <taxon>Paenibacillus</taxon>
    </lineage>
</organism>
<reference evidence="3" key="1">
    <citation type="submission" date="2019-10" db="EMBL/GenBank/DDBJ databases">
        <title>Description of Paenibacillus glebae sp. nov.</title>
        <authorList>
            <person name="Carlier A."/>
            <person name="Qi S."/>
        </authorList>
    </citation>
    <scope>NUCLEOTIDE SEQUENCE</scope>
    <source>
        <strain evidence="3">LMG 31456</strain>
    </source>
</reference>
<keyword evidence="4" id="KW-1185">Reference proteome</keyword>
<evidence type="ECO:0000313" key="4">
    <source>
        <dbReference type="Proteomes" id="UP000641588"/>
    </source>
</evidence>
<dbReference type="AlphaFoldDB" id="A0A972K2A6"/>
<keyword evidence="1" id="KW-0812">Transmembrane</keyword>
<dbReference type="Pfam" id="PF13490">
    <property type="entry name" value="zf-HC2"/>
    <property type="match status" value="1"/>
</dbReference>
<name>A0A972K2A6_9BACL</name>
<dbReference type="Proteomes" id="UP000641588">
    <property type="component" value="Unassembled WGS sequence"/>
</dbReference>
<sequence length="210" mass="23859">MKCEEIQELFGVYWDLPEHDLKRQRVDEHIKHCESCQAEFEMWQESTELIKSAAVSGEYSDQSTPISRSVMNRIYEEEGWRVPIADRLYAISFKLRRNITAAIAFCLALFIFSFIYSITHQSTAGEVVAGHTNSSVFGRIGDPVVIAASKTESLNVHTMPSAVASLKGFNEPFMYQVGPIHTYQDYMLFLSLLGLTCTLLVMNWLSRTKS</sequence>
<keyword evidence="1" id="KW-1133">Transmembrane helix</keyword>
<evidence type="ECO:0000259" key="2">
    <source>
        <dbReference type="Pfam" id="PF13490"/>
    </source>
</evidence>
<proteinExistence type="predicted"/>
<keyword evidence="1" id="KW-0472">Membrane</keyword>
<feature type="transmembrane region" description="Helical" evidence="1">
    <location>
        <begin position="186"/>
        <end position="205"/>
    </location>
</feature>
<evidence type="ECO:0000256" key="1">
    <source>
        <dbReference type="SAM" id="Phobius"/>
    </source>
</evidence>
<protein>
    <submittedName>
        <fullName evidence="3">Zf-HC2 domain-containing protein</fullName>
    </submittedName>
</protein>
<gene>
    <name evidence="3" type="ORF">GC093_30580</name>
</gene>
<dbReference type="InterPro" id="IPR027383">
    <property type="entry name" value="Znf_put"/>
</dbReference>
<evidence type="ECO:0000313" key="3">
    <source>
        <dbReference type="EMBL" id="NOU97539.1"/>
    </source>
</evidence>
<comment type="caution">
    <text evidence="3">The sequence shown here is derived from an EMBL/GenBank/DDBJ whole genome shotgun (WGS) entry which is preliminary data.</text>
</comment>
<feature type="domain" description="Putative zinc-finger" evidence="2">
    <location>
        <begin position="3"/>
        <end position="37"/>
    </location>
</feature>